<proteinExistence type="inferred from homology"/>
<dbReference type="Proteomes" id="UP000319817">
    <property type="component" value="Chromosome"/>
</dbReference>
<dbReference type="InterPro" id="IPR013325">
    <property type="entry name" value="RNA_pol_sigma_r2"/>
</dbReference>
<evidence type="ECO:0000256" key="5">
    <source>
        <dbReference type="ARBA" id="ARBA00023163"/>
    </source>
</evidence>
<dbReference type="Pfam" id="PF08281">
    <property type="entry name" value="Sigma70_r4_2"/>
    <property type="match status" value="1"/>
</dbReference>
<keyword evidence="8" id="KW-1185">Reference proteome</keyword>
<dbReference type="Gene3D" id="1.10.1740.10">
    <property type="match status" value="1"/>
</dbReference>
<keyword evidence="2" id="KW-0805">Transcription regulation</keyword>
<reference evidence="7 8" key="1">
    <citation type="submission" date="2019-02" db="EMBL/GenBank/DDBJ databases">
        <title>Deep-cultivation of Planctomycetes and their phenomic and genomic characterization uncovers novel biology.</title>
        <authorList>
            <person name="Wiegand S."/>
            <person name="Jogler M."/>
            <person name="Boedeker C."/>
            <person name="Pinto D."/>
            <person name="Vollmers J."/>
            <person name="Rivas-Marin E."/>
            <person name="Kohn T."/>
            <person name="Peeters S.H."/>
            <person name="Heuer A."/>
            <person name="Rast P."/>
            <person name="Oberbeckmann S."/>
            <person name="Bunk B."/>
            <person name="Jeske O."/>
            <person name="Meyerdierks A."/>
            <person name="Storesund J.E."/>
            <person name="Kallscheuer N."/>
            <person name="Luecker S."/>
            <person name="Lage O.M."/>
            <person name="Pohl T."/>
            <person name="Merkel B.J."/>
            <person name="Hornburger P."/>
            <person name="Mueller R.-W."/>
            <person name="Bruemmer F."/>
            <person name="Labrenz M."/>
            <person name="Spormann A.M."/>
            <person name="Op den Camp H."/>
            <person name="Overmann J."/>
            <person name="Amann R."/>
            <person name="Jetten M.S.M."/>
            <person name="Mascher T."/>
            <person name="Medema M.H."/>
            <person name="Devos D.P."/>
            <person name="Kaster A.-K."/>
            <person name="Ovreas L."/>
            <person name="Rohde M."/>
            <person name="Galperin M.Y."/>
            <person name="Jogler C."/>
        </authorList>
    </citation>
    <scope>NUCLEOTIDE SEQUENCE [LARGE SCALE GENOMIC DNA]</scope>
    <source>
        <strain evidence="7 8">K23_9</strain>
    </source>
</reference>
<dbReference type="EMBL" id="CP036526">
    <property type="protein sequence ID" value="QDT08514.1"/>
    <property type="molecule type" value="Genomic_DNA"/>
</dbReference>
<dbReference type="NCBIfam" id="TIGR02937">
    <property type="entry name" value="sigma70-ECF"/>
    <property type="match status" value="1"/>
</dbReference>
<dbReference type="AlphaFoldDB" id="A0A517NN26"/>
<dbReference type="SUPFAM" id="SSF88659">
    <property type="entry name" value="Sigma3 and sigma4 domains of RNA polymerase sigma factors"/>
    <property type="match status" value="1"/>
</dbReference>
<evidence type="ECO:0000313" key="7">
    <source>
        <dbReference type="EMBL" id="QDT08514.1"/>
    </source>
</evidence>
<gene>
    <name evidence="7" type="primary">sigE_1</name>
    <name evidence="7" type="ORF">K239x_04530</name>
</gene>
<keyword evidence="4" id="KW-0238">DNA-binding</keyword>
<dbReference type="InterPro" id="IPR013324">
    <property type="entry name" value="RNA_pol_sigma_r3/r4-like"/>
</dbReference>
<dbReference type="InterPro" id="IPR014284">
    <property type="entry name" value="RNA_pol_sigma-70_dom"/>
</dbReference>
<accession>A0A517NN26</accession>
<feature type="domain" description="RNA polymerase sigma factor 70 region 4 type 2" evidence="6">
    <location>
        <begin position="102"/>
        <end position="153"/>
    </location>
</feature>
<keyword evidence="3" id="KW-0731">Sigma factor</keyword>
<dbReference type="InterPro" id="IPR013249">
    <property type="entry name" value="RNA_pol_sigma70_r4_t2"/>
</dbReference>
<protein>
    <submittedName>
        <fullName evidence="7">ECF RNA polymerase sigma factor SigE</fullName>
    </submittedName>
</protein>
<comment type="similarity">
    <text evidence="1">Belongs to the sigma-70 factor family. ECF subfamily.</text>
</comment>
<dbReference type="Gene3D" id="1.10.10.10">
    <property type="entry name" value="Winged helix-like DNA-binding domain superfamily/Winged helix DNA-binding domain"/>
    <property type="match status" value="1"/>
</dbReference>
<evidence type="ECO:0000313" key="8">
    <source>
        <dbReference type="Proteomes" id="UP000319817"/>
    </source>
</evidence>
<keyword evidence="5" id="KW-0804">Transcription</keyword>
<evidence type="ECO:0000256" key="3">
    <source>
        <dbReference type="ARBA" id="ARBA00023082"/>
    </source>
</evidence>
<dbReference type="GO" id="GO:0006352">
    <property type="term" value="P:DNA-templated transcription initiation"/>
    <property type="evidence" value="ECO:0007669"/>
    <property type="project" value="InterPro"/>
</dbReference>
<dbReference type="PANTHER" id="PTHR43133:SF8">
    <property type="entry name" value="RNA POLYMERASE SIGMA FACTOR HI_1459-RELATED"/>
    <property type="match status" value="1"/>
</dbReference>
<organism evidence="7 8">
    <name type="scientific">Stieleria marina</name>
    <dbReference type="NCBI Taxonomy" id="1930275"/>
    <lineage>
        <taxon>Bacteria</taxon>
        <taxon>Pseudomonadati</taxon>
        <taxon>Planctomycetota</taxon>
        <taxon>Planctomycetia</taxon>
        <taxon>Pirellulales</taxon>
        <taxon>Pirellulaceae</taxon>
        <taxon>Stieleria</taxon>
    </lineage>
</organism>
<evidence type="ECO:0000256" key="2">
    <source>
        <dbReference type="ARBA" id="ARBA00023015"/>
    </source>
</evidence>
<dbReference type="RefSeq" id="WP_419189577.1">
    <property type="nucleotide sequence ID" value="NZ_CP036526.1"/>
</dbReference>
<name>A0A517NN26_9BACT</name>
<dbReference type="InterPro" id="IPR039425">
    <property type="entry name" value="RNA_pol_sigma-70-like"/>
</dbReference>
<dbReference type="InterPro" id="IPR036388">
    <property type="entry name" value="WH-like_DNA-bd_sf"/>
</dbReference>
<dbReference type="SUPFAM" id="SSF88946">
    <property type="entry name" value="Sigma2 domain of RNA polymerase sigma factors"/>
    <property type="match status" value="1"/>
</dbReference>
<evidence type="ECO:0000256" key="1">
    <source>
        <dbReference type="ARBA" id="ARBA00010641"/>
    </source>
</evidence>
<evidence type="ECO:0000259" key="6">
    <source>
        <dbReference type="Pfam" id="PF08281"/>
    </source>
</evidence>
<dbReference type="PANTHER" id="PTHR43133">
    <property type="entry name" value="RNA POLYMERASE ECF-TYPE SIGMA FACTO"/>
    <property type="match status" value="1"/>
</dbReference>
<dbReference type="GO" id="GO:0016987">
    <property type="term" value="F:sigma factor activity"/>
    <property type="evidence" value="ECO:0007669"/>
    <property type="project" value="UniProtKB-KW"/>
</dbReference>
<evidence type="ECO:0000256" key="4">
    <source>
        <dbReference type="ARBA" id="ARBA00023125"/>
    </source>
</evidence>
<sequence length="171" mass="20007">MTDMDSLVTEHADAVWRTVNRVLENQDDARECYQQTFLDAFQMDRDGVRNWRSVLCQIAFRRSMDCLRRRYRDRDKLPQMAVALGEDLPPDKRLIQAEVRASVRRVLVTLPVAQAEAFWLRHIQQLSTNEVAIQMKLRPGHVRVLIHRAIRTLRNELGSQYEFASQTGNTK</sequence>
<dbReference type="GO" id="GO:0003677">
    <property type="term" value="F:DNA binding"/>
    <property type="evidence" value="ECO:0007669"/>
    <property type="project" value="UniProtKB-KW"/>
</dbReference>